<evidence type="ECO:0000256" key="2">
    <source>
        <dbReference type="SAM" id="MobiDB-lite"/>
    </source>
</evidence>
<dbReference type="PANTHER" id="PTHR46708">
    <property type="entry name" value="TENASCIN"/>
    <property type="match status" value="1"/>
</dbReference>
<dbReference type="Gene3D" id="2.120.10.30">
    <property type="entry name" value="TolB, C-terminal domain"/>
    <property type="match status" value="2"/>
</dbReference>
<feature type="domain" description="Fibronectin type-III" evidence="4">
    <location>
        <begin position="496"/>
        <end position="585"/>
    </location>
</feature>
<dbReference type="RefSeq" id="WP_111333495.1">
    <property type="nucleotide sequence ID" value="NZ_CP030032.1"/>
</dbReference>
<organism evidence="5 6">
    <name type="scientific">Bradymonas sediminis</name>
    <dbReference type="NCBI Taxonomy" id="1548548"/>
    <lineage>
        <taxon>Bacteria</taxon>
        <taxon>Deltaproteobacteria</taxon>
        <taxon>Bradymonadales</taxon>
        <taxon>Bradymonadaceae</taxon>
        <taxon>Bradymonas</taxon>
    </lineage>
</organism>
<evidence type="ECO:0000313" key="5">
    <source>
        <dbReference type="EMBL" id="AWV89194.1"/>
    </source>
</evidence>
<dbReference type="EMBL" id="CP030032">
    <property type="protein sequence ID" value="AWV89194.1"/>
    <property type="molecule type" value="Genomic_DNA"/>
</dbReference>
<dbReference type="InterPro" id="IPR050991">
    <property type="entry name" value="ECM_Regulatory_Proteins"/>
</dbReference>
<keyword evidence="6" id="KW-1185">Reference proteome</keyword>
<dbReference type="CDD" id="cd00063">
    <property type="entry name" value="FN3"/>
    <property type="match status" value="1"/>
</dbReference>
<dbReference type="Gene3D" id="2.60.40.10">
    <property type="entry name" value="Immunoglobulins"/>
    <property type="match status" value="2"/>
</dbReference>
<feature type="compositionally biased region" description="Acidic residues" evidence="2">
    <location>
        <begin position="44"/>
        <end position="55"/>
    </location>
</feature>
<dbReference type="PANTHER" id="PTHR46708:SF2">
    <property type="entry name" value="FIBRONECTIN TYPE-III DOMAIN-CONTAINING PROTEIN"/>
    <property type="match status" value="1"/>
</dbReference>
<dbReference type="InterPro" id="IPR036116">
    <property type="entry name" value="FN3_sf"/>
</dbReference>
<reference evidence="5 6" key="1">
    <citation type="submission" date="2018-06" db="EMBL/GenBank/DDBJ databases">
        <title>Lujinxingia sediminis gen. nov. sp. nov., a new facultative anaerobic member of the class Deltaproteobacteria, and proposal of Lujinxingaceae fam. nov.</title>
        <authorList>
            <person name="Guo L.-Y."/>
            <person name="Li C.-M."/>
            <person name="Wang S."/>
            <person name="Du Z.-J."/>
        </authorList>
    </citation>
    <scope>NUCLEOTIDE SEQUENCE [LARGE SCALE GENOMIC DNA]</scope>
    <source>
        <strain evidence="5 6">FA350</strain>
    </source>
</reference>
<dbReference type="PROSITE" id="PS50853">
    <property type="entry name" value="FN3"/>
    <property type="match status" value="1"/>
</dbReference>
<dbReference type="SUPFAM" id="SSF49265">
    <property type="entry name" value="Fibronectin type III"/>
    <property type="match status" value="2"/>
</dbReference>
<dbReference type="SUPFAM" id="SSF50969">
    <property type="entry name" value="YVTN repeat-like/Quinoprotein amine dehydrogenase"/>
    <property type="match status" value="1"/>
</dbReference>
<dbReference type="KEGG" id="bsed:DN745_07510"/>
<feature type="region of interest" description="Disordered" evidence="2">
    <location>
        <begin position="24"/>
        <end position="55"/>
    </location>
</feature>
<dbReference type="AlphaFoldDB" id="A0A2Z4FKH4"/>
<evidence type="ECO:0000256" key="3">
    <source>
        <dbReference type="SAM" id="SignalP"/>
    </source>
</evidence>
<accession>A0A2Z4FKH4</accession>
<keyword evidence="1" id="KW-0677">Repeat</keyword>
<keyword evidence="3" id="KW-0732">Signal</keyword>
<dbReference type="PROSITE" id="PS51257">
    <property type="entry name" value="PROKAR_LIPOPROTEIN"/>
    <property type="match status" value="1"/>
</dbReference>
<dbReference type="InterPro" id="IPR003961">
    <property type="entry name" value="FN3_dom"/>
</dbReference>
<feature type="chain" id="PRO_5016321629" description="Fibronectin type-III domain-containing protein" evidence="3">
    <location>
        <begin position="28"/>
        <end position="585"/>
    </location>
</feature>
<evidence type="ECO:0000313" key="6">
    <source>
        <dbReference type="Proteomes" id="UP000249799"/>
    </source>
</evidence>
<dbReference type="Proteomes" id="UP000249799">
    <property type="component" value="Chromosome"/>
</dbReference>
<protein>
    <recommendedName>
        <fullName evidence="4">Fibronectin type-III domain-containing protein</fullName>
    </recommendedName>
</protein>
<evidence type="ECO:0000259" key="4">
    <source>
        <dbReference type="PROSITE" id="PS50853"/>
    </source>
</evidence>
<dbReference type="Pfam" id="PF00041">
    <property type="entry name" value="fn3"/>
    <property type="match status" value="1"/>
</dbReference>
<dbReference type="OrthoDB" id="3516511at2"/>
<proteinExistence type="predicted"/>
<dbReference type="InterPro" id="IPR011042">
    <property type="entry name" value="6-blade_b-propeller_TolB-like"/>
</dbReference>
<name>A0A2Z4FKH4_9DELT</name>
<dbReference type="InterPro" id="IPR013783">
    <property type="entry name" value="Ig-like_fold"/>
</dbReference>
<evidence type="ECO:0000256" key="1">
    <source>
        <dbReference type="ARBA" id="ARBA00022737"/>
    </source>
</evidence>
<dbReference type="SMART" id="SM00060">
    <property type="entry name" value="FN3"/>
    <property type="match status" value="2"/>
</dbReference>
<sequence>MRGDLHPTILFPLVFLLLLSCSSSENRDDRNTDTTAPNDVKTDTEEDIQQDSEGIDQDINQAEDIDEEAPDPSLQNMRSEALEGMVNFSWDLPEDNTYTEIRITASPADVMWGEAERRIDPEATEYLFDKLVNDIHYTFEIQAFSDDEEVGEAIIRDAIPFSRPLLSVGVHQSLPIIDSVTKKRALGWGALVEQVGSAYSWSPDGTKLVTYLGARQRCALFDRATRKEIQLEPSDEFGSLCMPADYSWSPDSRQLAFTRLPEDNELPATSSLTYSVLDTQTGEIEPDWPDPAEISPIELIFTLDWSPDGKRLAIYPNYSNKPPRLMTINTNTKEFDLDWPEHPNSNPTHSVNYIQWSPDSKRLAIAHPSGFNNRTESGYLILNADTKEVETNWPAFTSPLPSTTVWSPDGELLILTFSTGMQVIDTTTQEVVPGWPTEWPRIKDVAWSHDSEILAISSAESPYLLIIDRDSKTIADGWAPLTEPVGKLSWSPQHDPPTAPTDVEVTRADSSATLSWTAPADAKILDYRVTIEPAAQVDGPADYLVFDPAATEHVIEGLDPEVEYSVSISAISVFGVGEAATSSSF</sequence>
<gene>
    <name evidence="5" type="ORF">DN745_07510</name>
</gene>
<dbReference type="InterPro" id="IPR011044">
    <property type="entry name" value="Quino_amine_DH_bsu"/>
</dbReference>
<feature type="signal peptide" evidence="3">
    <location>
        <begin position="1"/>
        <end position="27"/>
    </location>
</feature>